<dbReference type="GO" id="GO:0005789">
    <property type="term" value="C:endoplasmic reticulum membrane"/>
    <property type="evidence" value="ECO:0007669"/>
    <property type="project" value="TreeGrafter"/>
</dbReference>
<feature type="transmembrane region" description="Helical" evidence="8">
    <location>
        <begin position="118"/>
        <end position="137"/>
    </location>
</feature>
<keyword evidence="5 8" id="KW-0812">Transmembrane</keyword>
<evidence type="ECO:0000256" key="7">
    <source>
        <dbReference type="ARBA" id="ARBA00023136"/>
    </source>
</evidence>
<feature type="chain" id="PRO_5036500831" evidence="9">
    <location>
        <begin position="21"/>
        <end position="317"/>
    </location>
</feature>
<feature type="transmembrane region" description="Helical" evidence="8">
    <location>
        <begin position="91"/>
        <end position="111"/>
    </location>
</feature>
<dbReference type="Proteomes" id="UP000887116">
    <property type="component" value="Unassembled WGS sequence"/>
</dbReference>
<feature type="transmembrane region" description="Helical" evidence="8">
    <location>
        <begin position="65"/>
        <end position="85"/>
    </location>
</feature>
<dbReference type="GO" id="GO:0000139">
    <property type="term" value="C:Golgi membrane"/>
    <property type="evidence" value="ECO:0007669"/>
    <property type="project" value="TreeGrafter"/>
</dbReference>
<dbReference type="Pfam" id="PF08449">
    <property type="entry name" value="UAA"/>
    <property type="match status" value="1"/>
</dbReference>
<evidence type="ECO:0000256" key="9">
    <source>
        <dbReference type="SAM" id="SignalP"/>
    </source>
</evidence>
<evidence type="ECO:0000313" key="10">
    <source>
        <dbReference type="EMBL" id="GFQ69782.1"/>
    </source>
</evidence>
<protein>
    <submittedName>
        <fullName evidence="10">UDP-xylose and UDP-N-acetylglucosamine transporter</fullName>
    </submittedName>
</protein>
<keyword evidence="6 8" id="KW-1133">Transmembrane helix</keyword>
<gene>
    <name evidence="10" type="primary">SLC35B4</name>
    <name evidence="10" type="ORF">TNCT_419311</name>
</gene>
<reference evidence="10" key="1">
    <citation type="submission" date="2020-07" db="EMBL/GenBank/DDBJ databases">
        <title>Multicomponent nature underlies the extraordinary mechanical properties of spider dragline silk.</title>
        <authorList>
            <person name="Kono N."/>
            <person name="Nakamura H."/>
            <person name="Mori M."/>
            <person name="Yoshida Y."/>
            <person name="Ohtoshi R."/>
            <person name="Malay A.D."/>
            <person name="Moran D.A.P."/>
            <person name="Tomita M."/>
            <person name="Numata K."/>
            <person name="Arakawa K."/>
        </authorList>
    </citation>
    <scope>NUCLEOTIDE SEQUENCE</scope>
</reference>
<evidence type="ECO:0000256" key="2">
    <source>
        <dbReference type="ARBA" id="ARBA00010694"/>
    </source>
</evidence>
<feature type="transmembrane region" description="Helical" evidence="8">
    <location>
        <begin position="223"/>
        <end position="246"/>
    </location>
</feature>
<dbReference type="AlphaFoldDB" id="A0A8X6H9M0"/>
<organism evidence="10 11">
    <name type="scientific">Trichonephila clavata</name>
    <name type="common">Joro spider</name>
    <name type="synonym">Nephila clavata</name>
    <dbReference type="NCBI Taxonomy" id="2740835"/>
    <lineage>
        <taxon>Eukaryota</taxon>
        <taxon>Metazoa</taxon>
        <taxon>Ecdysozoa</taxon>
        <taxon>Arthropoda</taxon>
        <taxon>Chelicerata</taxon>
        <taxon>Arachnida</taxon>
        <taxon>Araneae</taxon>
        <taxon>Araneomorphae</taxon>
        <taxon>Entelegynae</taxon>
        <taxon>Araneoidea</taxon>
        <taxon>Nephilidae</taxon>
        <taxon>Trichonephila</taxon>
    </lineage>
</organism>
<sequence>MAILFVVLAIISCCSNVVLLEILMKEIPGCGNVITFSQFLFIALVGFTFTSKFGSVKPSVPIKNYILLVAMFFAVSVSNNCALNFDIPMPLHMIFKSGSLVTSMLLGMLILKKRYSVLKYVSVLLVSVGIFIATFASKKVKMDEFELASGDQLWIGISLLSFSLLMSAGLGIYQEIIYKQYGKHPQEMLFYSHALALPGFIMLAGDIKYFIPLLSKSDSIHVLAGLSIPKLWLCLIGNVITQYICVRSVFTIGSKYSSLTVTMIITCRKFISLIFSIIYFNNPFTPVHWLGTFLVFAGTLCFTDIGNLWYKKTKKVQ</sequence>
<feature type="transmembrane region" description="Helical" evidence="8">
    <location>
        <begin position="36"/>
        <end position="53"/>
    </location>
</feature>
<dbReference type="NCBIfam" id="TIGR00803">
    <property type="entry name" value="nst"/>
    <property type="match status" value="1"/>
</dbReference>
<accession>A0A8X6H9M0</accession>
<keyword evidence="3" id="KW-0813">Transport</keyword>
<dbReference type="InterPro" id="IPR013657">
    <property type="entry name" value="SCL35B1-4/HUT1"/>
</dbReference>
<keyword evidence="11" id="KW-1185">Reference proteome</keyword>
<feature type="transmembrane region" description="Helical" evidence="8">
    <location>
        <begin position="286"/>
        <end position="310"/>
    </location>
</feature>
<dbReference type="InterPro" id="IPR037185">
    <property type="entry name" value="EmrE-like"/>
</dbReference>
<dbReference type="GO" id="GO:0005464">
    <property type="term" value="F:UDP-xylose transmembrane transporter activity"/>
    <property type="evidence" value="ECO:0007669"/>
    <property type="project" value="TreeGrafter"/>
</dbReference>
<keyword evidence="4" id="KW-0762">Sugar transport</keyword>
<comment type="subcellular location">
    <subcellularLocation>
        <location evidence="1">Endomembrane system</location>
        <topology evidence="1">Multi-pass membrane protein</topology>
    </subcellularLocation>
</comment>
<feature type="transmembrane region" description="Helical" evidence="8">
    <location>
        <begin position="258"/>
        <end position="280"/>
    </location>
</feature>
<name>A0A8X6H9M0_TRICU</name>
<feature type="signal peptide" evidence="9">
    <location>
        <begin position="1"/>
        <end position="20"/>
    </location>
</feature>
<evidence type="ECO:0000256" key="4">
    <source>
        <dbReference type="ARBA" id="ARBA00022597"/>
    </source>
</evidence>
<dbReference type="EMBL" id="BMAO01030706">
    <property type="protein sequence ID" value="GFQ69782.1"/>
    <property type="molecule type" value="Genomic_DNA"/>
</dbReference>
<evidence type="ECO:0000256" key="6">
    <source>
        <dbReference type="ARBA" id="ARBA00022989"/>
    </source>
</evidence>
<feature type="transmembrane region" description="Helical" evidence="8">
    <location>
        <begin position="188"/>
        <end position="211"/>
    </location>
</feature>
<dbReference type="PANTHER" id="PTHR10778:SF4">
    <property type="entry name" value="NUCLEOTIDE SUGAR TRANSPORTER SLC35B4"/>
    <property type="match status" value="1"/>
</dbReference>
<feature type="transmembrane region" description="Helical" evidence="8">
    <location>
        <begin position="153"/>
        <end position="176"/>
    </location>
</feature>
<proteinExistence type="inferred from homology"/>
<evidence type="ECO:0000313" key="11">
    <source>
        <dbReference type="Proteomes" id="UP000887116"/>
    </source>
</evidence>
<comment type="caution">
    <text evidence="10">The sequence shown here is derived from an EMBL/GenBank/DDBJ whole genome shotgun (WGS) entry which is preliminary data.</text>
</comment>
<evidence type="ECO:0000256" key="3">
    <source>
        <dbReference type="ARBA" id="ARBA00022448"/>
    </source>
</evidence>
<evidence type="ECO:0000256" key="8">
    <source>
        <dbReference type="SAM" id="Phobius"/>
    </source>
</evidence>
<evidence type="ECO:0000256" key="5">
    <source>
        <dbReference type="ARBA" id="ARBA00022692"/>
    </source>
</evidence>
<dbReference type="SUPFAM" id="SSF103481">
    <property type="entry name" value="Multidrug resistance efflux transporter EmrE"/>
    <property type="match status" value="1"/>
</dbReference>
<comment type="similarity">
    <text evidence="2">Belongs to the nucleotide-sugar transporter family. SLC35B subfamily.</text>
</comment>
<keyword evidence="9" id="KW-0732">Signal</keyword>
<evidence type="ECO:0000256" key="1">
    <source>
        <dbReference type="ARBA" id="ARBA00004127"/>
    </source>
</evidence>
<dbReference type="OrthoDB" id="999962at2759"/>
<dbReference type="PANTHER" id="PTHR10778">
    <property type="entry name" value="SOLUTE CARRIER FAMILY 35 MEMBER B"/>
    <property type="match status" value="1"/>
</dbReference>
<keyword evidence="7 8" id="KW-0472">Membrane</keyword>
<dbReference type="GO" id="GO:0005462">
    <property type="term" value="F:UDP-N-acetylglucosamine transmembrane transporter activity"/>
    <property type="evidence" value="ECO:0007669"/>
    <property type="project" value="TreeGrafter"/>
</dbReference>